<keyword evidence="3" id="KW-0695">RNA-directed DNA polymerase</keyword>
<dbReference type="Gene3D" id="2.40.70.10">
    <property type="entry name" value="Acid Proteases"/>
    <property type="match status" value="1"/>
</dbReference>
<protein>
    <submittedName>
        <fullName evidence="3">Reverse transcriptase domain-containing protein</fullName>
    </submittedName>
</protein>
<feature type="compositionally biased region" description="Basic and acidic residues" evidence="2">
    <location>
        <begin position="538"/>
        <end position="547"/>
    </location>
</feature>
<feature type="region of interest" description="Disordered" evidence="2">
    <location>
        <begin position="527"/>
        <end position="564"/>
    </location>
</feature>
<evidence type="ECO:0000256" key="2">
    <source>
        <dbReference type="SAM" id="MobiDB-lite"/>
    </source>
</evidence>
<reference evidence="3" key="2">
    <citation type="submission" date="2022-01" db="EMBL/GenBank/DDBJ databases">
        <authorList>
            <person name="Yamashiro T."/>
            <person name="Shiraishi A."/>
            <person name="Satake H."/>
            <person name="Nakayama K."/>
        </authorList>
    </citation>
    <scope>NUCLEOTIDE SEQUENCE</scope>
</reference>
<evidence type="ECO:0000256" key="1">
    <source>
        <dbReference type="SAM" id="Coils"/>
    </source>
</evidence>
<feature type="region of interest" description="Disordered" evidence="2">
    <location>
        <begin position="426"/>
        <end position="446"/>
    </location>
</feature>
<feature type="compositionally biased region" description="Low complexity" evidence="2">
    <location>
        <begin position="426"/>
        <end position="445"/>
    </location>
</feature>
<sequence length="1172" mass="130944">MGSCHLGNPFDVHWARKINGRDDLDWAPLKMNGQDDFGMAFETVDVSEESEPEPEPVKKKTASRRVAKKKVILSADDNIITDDPNAALELGKSMGLTKAEEVEAARKCMRTRSQSRNLNRQQQQAPPAFVEPFNLEEPIENPAPPVVTMDDNRTMAQLLEAPTEGYEDAIVVPEITADNFELKHDHFYDEVPERPEFQQRFDETFYEAWDRFNDLLRACPHHGFSELHQLDTFYNALNSNDQDSLNSAAGGNFLDKMPCDCLRIIESKSKVRNSRNKPVVAKVSSSSSTPGISPDVAELKDMVKALLLDKKSQAPTPVKAVEESCVTCGGAYSYRNCLATNGNVYHDNIQEYVSQAAAANYNQGNTSYRAPIANQTRPPDFPPVQNNQNNQGNNQNLYNQNRGNNYNQGSTYQPLVNQGQIYRPQVNQPPVYQAPPYQASAPQTQGVTKTDFESYVKANDAVMRNMQDQNQNLQNQMTNLTDMLSKFVNANTASSSGMGSLPSNTVTNPKEDLKGIITRSGVAYQGPTIPISSSSPKVVERETEVTKDTVPPTNNGSTKDVQPPIVQVPNYEPVVISVSASMPNLKPTIPYPSRRNDERRREKANDQIEKFYKIFKDLSFEISLTDALIIMPKFASTLKALIGNKEKLSEMARTLLNEHCSAVILNKLPKKLRDPNKFLIPCDFLGMDECLALADLGTSINLMPLSVWKRLSLLKLTPTCTTLELADRTISQPIGELTLRVGKEAITFNLDQTLRYSANYDDMTANRIDVIEMACEEYSQEVLGFSNLITSGNPTPYYDLIVSTSFQTLTPFRDSDFLLLGEADAFLALEDDPTSPEVNDSYYDPEGDILLLEAILNSDPSPPPPNQGNYLLEIQKELKICEAKSHKSSIDEPLKVELKDLPPHLEYAFLKGDDKLPIIIAKDLSMDEKAALIKVLKSRKRAIAWKVSDIKGINAEFCTHKILMEDDYKTEVQHQRRVNPKIHDVIKKEVEKLLDARLIYLISNSPWVSPVHCVPKKGGFTVVANDESELIPTQLVTGWRVCIDYSLELAHGHAPFSKYPPMKPEFEKVARLFNGAAATYPDTVLVKRVDYARFPADLGTIIYALLEIVITTLNALFVDKACRKPLLLVSAMGLVYQYPSKKLLLNNCSSFGYFSPSSRIPGFSYGHLYVAS</sequence>
<organism evidence="3 4">
    <name type="scientific">Tanacetum coccineum</name>
    <dbReference type="NCBI Taxonomy" id="301880"/>
    <lineage>
        <taxon>Eukaryota</taxon>
        <taxon>Viridiplantae</taxon>
        <taxon>Streptophyta</taxon>
        <taxon>Embryophyta</taxon>
        <taxon>Tracheophyta</taxon>
        <taxon>Spermatophyta</taxon>
        <taxon>Magnoliopsida</taxon>
        <taxon>eudicotyledons</taxon>
        <taxon>Gunneridae</taxon>
        <taxon>Pentapetalae</taxon>
        <taxon>asterids</taxon>
        <taxon>campanulids</taxon>
        <taxon>Asterales</taxon>
        <taxon>Asteraceae</taxon>
        <taxon>Asteroideae</taxon>
        <taxon>Anthemideae</taxon>
        <taxon>Anthemidinae</taxon>
        <taxon>Tanacetum</taxon>
    </lineage>
</organism>
<feature type="compositionally biased region" description="Polar residues" evidence="2">
    <location>
        <begin position="551"/>
        <end position="560"/>
    </location>
</feature>
<dbReference type="SUPFAM" id="SSF56672">
    <property type="entry name" value="DNA/RNA polymerases"/>
    <property type="match status" value="1"/>
</dbReference>
<reference evidence="3" key="1">
    <citation type="journal article" date="2022" name="Int. J. Mol. Sci.">
        <title>Draft Genome of Tanacetum Coccineum: Genomic Comparison of Closely Related Tanacetum-Family Plants.</title>
        <authorList>
            <person name="Yamashiro T."/>
            <person name="Shiraishi A."/>
            <person name="Nakayama K."/>
            <person name="Satake H."/>
        </authorList>
    </citation>
    <scope>NUCLEOTIDE SEQUENCE</scope>
</reference>
<dbReference type="Gene3D" id="3.10.10.10">
    <property type="entry name" value="HIV Type 1 Reverse Transcriptase, subunit A, domain 1"/>
    <property type="match status" value="1"/>
</dbReference>
<keyword evidence="4" id="KW-1185">Reference proteome</keyword>
<feature type="region of interest" description="Disordered" evidence="2">
    <location>
        <begin position="45"/>
        <end position="66"/>
    </location>
</feature>
<dbReference type="InterPro" id="IPR021109">
    <property type="entry name" value="Peptidase_aspartic_dom_sf"/>
</dbReference>
<dbReference type="CDD" id="cd00303">
    <property type="entry name" value="retropepsin_like"/>
    <property type="match status" value="1"/>
</dbReference>
<keyword evidence="3" id="KW-0548">Nucleotidyltransferase</keyword>
<dbReference type="GO" id="GO:0003964">
    <property type="term" value="F:RNA-directed DNA polymerase activity"/>
    <property type="evidence" value="ECO:0007669"/>
    <property type="project" value="UniProtKB-KW"/>
</dbReference>
<dbReference type="EMBL" id="BQNB010013554">
    <property type="protein sequence ID" value="GJT17407.1"/>
    <property type="molecule type" value="Genomic_DNA"/>
</dbReference>
<name>A0ABQ5BU27_9ASTR</name>
<evidence type="ECO:0000313" key="4">
    <source>
        <dbReference type="Proteomes" id="UP001151760"/>
    </source>
</evidence>
<feature type="compositionally biased region" description="Polar residues" evidence="2">
    <location>
        <begin position="368"/>
        <end position="377"/>
    </location>
</feature>
<accession>A0ABQ5BU27</accession>
<feature type="region of interest" description="Disordered" evidence="2">
    <location>
        <begin position="368"/>
        <end position="412"/>
    </location>
</feature>
<keyword evidence="3" id="KW-0808">Transferase</keyword>
<dbReference type="InterPro" id="IPR043502">
    <property type="entry name" value="DNA/RNA_pol_sf"/>
</dbReference>
<gene>
    <name evidence="3" type="ORF">Tco_0876113</name>
</gene>
<dbReference type="Proteomes" id="UP001151760">
    <property type="component" value="Unassembled WGS sequence"/>
</dbReference>
<feature type="coiled-coil region" evidence="1">
    <location>
        <begin position="456"/>
        <end position="490"/>
    </location>
</feature>
<keyword evidence="1" id="KW-0175">Coiled coil</keyword>
<feature type="compositionally biased region" description="Low complexity" evidence="2">
    <location>
        <begin position="385"/>
        <end position="409"/>
    </location>
</feature>
<dbReference type="PANTHER" id="PTHR33067:SF35">
    <property type="entry name" value="ASPARTIC PEPTIDASE DDI1-TYPE DOMAIN-CONTAINING PROTEIN"/>
    <property type="match status" value="1"/>
</dbReference>
<comment type="caution">
    <text evidence="3">The sequence shown here is derived from an EMBL/GenBank/DDBJ whole genome shotgun (WGS) entry which is preliminary data.</text>
</comment>
<dbReference type="PANTHER" id="PTHR33067">
    <property type="entry name" value="RNA-DIRECTED DNA POLYMERASE-RELATED"/>
    <property type="match status" value="1"/>
</dbReference>
<evidence type="ECO:0000313" key="3">
    <source>
        <dbReference type="EMBL" id="GJT17407.1"/>
    </source>
</evidence>
<feature type="compositionally biased region" description="Acidic residues" evidence="2">
    <location>
        <begin position="45"/>
        <end position="54"/>
    </location>
</feature>
<proteinExistence type="predicted"/>